<dbReference type="AlphaFoldDB" id="A0A8E2DZP1"/>
<evidence type="ECO:0000256" key="6">
    <source>
        <dbReference type="ARBA" id="ARBA00023242"/>
    </source>
</evidence>
<evidence type="ECO:0000256" key="8">
    <source>
        <dbReference type="SAM" id="MobiDB-lite"/>
    </source>
</evidence>
<dbReference type="PANTHER" id="PTHR31313">
    <property type="entry name" value="TY1 ENHANCER ACTIVATOR"/>
    <property type="match status" value="1"/>
</dbReference>
<reference evidence="10 11" key="1">
    <citation type="journal article" date="2016" name="Nat. Commun.">
        <title>Ectomycorrhizal ecology is imprinted in the genome of the dominant symbiotic fungus Cenococcum geophilum.</title>
        <authorList>
            <consortium name="DOE Joint Genome Institute"/>
            <person name="Peter M."/>
            <person name="Kohler A."/>
            <person name="Ohm R.A."/>
            <person name="Kuo A."/>
            <person name="Krutzmann J."/>
            <person name="Morin E."/>
            <person name="Arend M."/>
            <person name="Barry K.W."/>
            <person name="Binder M."/>
            <person name="Choi C."/>
            <person name="Clum A."/>
            <person name="Copeland A."/>
            <person name="Grisel N."/>
            <person name="Haridas S."/>
            <person name="Kipfer T."/>
            <person name="LaButti K."/>
            <person name="Lindquist E."/>
            <person name="Lipzen A."/>
            <person name="Maire R."/>
            <person name="Meier B."/>
            <person name="Mihaltcheva S."/>
            <person name="Molinier V."/>
            <person name="Murat C."/>
            <person name="Poggeler S."/>
            <person name="Quandt C.A."/>
            <person name="Sperisen C."/>
            <person name="Tritt A."/>
            <person name="Tisserant E."/>
            <person name="Crous P.W."/>
            <person name="Henrissat B."/>
            <person name="Nehls U."/>
            <person name="Egli S."/>
            <person name="Spatafora J.W."/>
            <person name="Grigoriev I.V."/>
            <person name="Martin F.M."/>
        </authorList>
    </citation>
    <scope>NUCLEOTIDE SEQUENCE [LARGE SCALE GENOMIC DNA]</scope>
    <source>
        <strain evidence="10 11">CBS 459.81</strain>
    </source>
</reference>
<dbReference type="SMART" id="SM00906">
    <property type="entry name" value="Fungal_trans"/>
    <property type="match status" value="1"/>
</dbReference>
<proteinExistence type="predicted"/>
<dbReference type="EMBL" id="KV745429">
    <property type="protein sequence ID" value="OCK74707.1"/>
    <property type="molecule type" value="Genomic_DNA"/>
</dbReference>
<organism evidence="10 11">
    <name type="scientific">Lepidopterella palustris CBS 459.81</name>
    <dbReference type="NCBI Taxonomy" id="1314670"/>
    <lineage>
        <taxon>Eukaryota</taxon>
        <taxon>Fungi</taxon>
        <taxon>Dikarya</taxon>
        <taxon>Ascomycota</taxon>
        <taxon>Pezizomycotina</taxon>
        <taxon>Dothideomycetes</taxon>
        <taxon>Pleosporomycetidae</taxon>
        <taxon>Mytilinidiales</taxon>
        <taxon>Argynnaceae</taxon>
        <taxon>Lepidopterella</taxon>
    </lineage>
</organism>
<evidence type="ECO:0000313" key="11">
    <source>
        <dbReference type="Proteomes" id="UP000250266"/>
    </source>
</evidence>
<dbReference type="InterPro" id="IPR007219">
    <property type="entry name" value="XnlR_reg_dom"/>
</dbReference>
<keyword evidence="6" id="KW-0539">Nucleus</keyword>
<protein>
    <recommendedName>
        <fullName evidence="9">Xylanolytic transcriptional activator regulatory domain-containing protein</fullName>
    </recommendedName>
</protein>
<feature type="compositionally biased region" description="Polar residues" evidence="8">
    <location>
        <begin position="77"/>
        <end position="90"/>
    </location>
</feature>
<dbReference type="CDD" id="cd12148">
    <property type="entry name" value="fungal_TF_MHR"/>
    <property type="match status" value="1"/>
</dbReference>
<dbReference type="GO" id="GO:0003677">
    <property type="term" value="F:DNA binding"/>
    <property type="evidence" value="ECO:0007669"/>
    <property type="project" value="UniProtKB-KW"/>
</dbReference>
<accession>A0A8E2DZP1</accession>
<evidence type="ECO:0000256" key="7">
    <source>
        <dbReference type="SAM" id="Coils"/>
    </source>
</evidence>
<evidence type="ECO:0000256" key="5">
    <source>
        <dbReference type="ARBA" id="ARBA00023163"/>
    </source>
</evidence>
<dbReference type="Proteomes" id="UP000250266">
    <property type="component" value="Unassembled WGS sequence"/>
</dbReference>
<feature type="region of interest" description="Disordered" evidence="8">
    <location>
        <begin position="614"/>
        <end position="635"/>
    </location>
</feature>
<keyword evidence="4" id="KW-0238">DNA-binding</keyword>
<keyword evidence="7" id="KW-0175">Coiled coil</keyword>
<evidence type="ECO:0000313" key="10">
    <source>
        <dbReference type="EMBL" id="OCK74707.1"/>
    </source>
</evidence>
<dbReference type="GO" id="GO:0006351">
    <property type="term" value="P:DNA-templated transcription"/>
    <property type="evidence" value="ECO:0007669"/>
    <property type="project" value="InterPro"/>
</dbReference>
<dbReference type="OrthoDB" id="2162761at2759"/>
<dbReference type="Pfam" id="PF04082">
    <property type="entry name" value="Fungal_trans"/>
    <property type="match status" value="1"/>
</dbReference>
<feature type="compositionally biased region" description="Low complexity" evidence="8">
    <location>
        <begin position="614"/>
        <end position="630"/>
    </location>
</feature>
<dbReference type="InterPro" id="IPR051615">
    <property type="entry name" value="Transcr_Regulatory_Elem"/>
</dbReference>
<keyword evidence="11" id="KW-1185">Reference proteome</keyword>
<feature type="region of interest" description="Disordered" evidence="8">
    <location>
        <begin position="57"/>
        <end position="90"/>
    </location>
</feature>
<name>A0A8E2DZP1_9PEZI</name>
<feature type="domain" description="Xylanolytic transcriptional activator regulatory" evidence="9">
    <location>
        <begin position="311"/>
        <end position="390"/>
    </location>
</feature>
<evidence type="ECO:0000256" key="2">
    <source>
        <dbReference type="ARBA" id="ARBA00022833"/>
    </source>
</evidence>
<keyword evidence="5" id="KW-0804">Transcription</keyword>
<evidence type="ECO:0000256" key="1">
    <source>
        <dbReference type="ARBA" id="ARBA00022723"/>
    </source>
</evidence>
<dbReference type="GO" id="GO:0008270">
    <property type="term" value="F:zinc ion binding"/>
    <property type="evidence" value="ECO:0007669"/>
    <property type="project" value="InterPro"/>
</dbReference>
<evidence type="ECO:0000259" key="9">
    <source>
        <dbReference type="SMART" id="SM00906"/>
    </source>
</evidence>
<keyword evidence="3" id="KW-0805">Transcription regulation</keyword>
<keyword evidence="1" id="KW-0479">Metal-binding</keyword>
<evidence type="ECO:0000256" key="3">
    <source>
        <dbReference type="ARBA" id="ARBA00023015"/>
    </source>
</evidence>
<feature type="compositionally biased region" description="Basic and acidic residues" evidence="8">
    <location>
        <begin position="62"/>
        <end position="73"/>
    </location>
</feature>
<dbReference type="PANTHER" id="PTHR31313:SF4">
    <property type="entry name" value="CONIDIAL DEVELOPMENT PROTEIN FLUFFY"/>
    <property type="match status" value="1"/>
</dbReference>
<evidence type="ECO:0000256" key="4">
    <source>
        <dbReference type="ARBA" id="ARBA00023125"/>
    </source>
</evidence>
<keyword evidence="2" id="KW-0862">Zinc</keyword>
<gene>
    <name evidence="10" type="ORF">K432DRAFT_409640</name>
</gene>
<feature type="coiled-coil region" evidence="7">
    <location>
        <begin position="1"/>
        <end position="28"/>
    </location>
</feature>
<sequence>MTDEQRRLTFLRDNVEHLEEEKAALETLAYTLQSGAEDQVSEILGRLRSREDVHQVAQSLRGSDRTLSERREGSVSAPGSSYISSPTSPLASGSKLEQYENLIRHIATSSPPEVNEIVRRLRLHEDIAMILSALRSGTLLQVLSSRDFEVTPGIEAEYSTREQTFGLVKGTGTHADDNIRALDAHTPLMNQPWTSVTDDFEFIEHLLSLYFSWQHSFFQNFPEKLFREDMVTGRTKYCSRVLVNALCAAGCLLSRRPEARRDPNDPKTAGLDFFDEAVALLNETQTPSIPTTAALYLLCHVEGNRGQLSSLWMYAGRSSRMALDINLHLRSDKLPTDRLLDNERREETARVHAFWGCFIADQVTSFTLGRLPQIPTNAITVDLPPISKEDDEEEWLAYDVPGGKRPGARSTTFNQVAALSKIVNSTLQMFFAPAQVLSGSILLDEYNKYLQWYRRLPQIVSSIDNAPPHVLCLHMYYHAAVLLLFRPFLKAKFTKSEVSPREVCRQSANAISDIFAQHRRLYDLVGIYTFQVHCLITACTIHIINVPTISSTNYLTAACNSFQDLVHCNEWAAGSLNTIKGLVQKWNIILPLEAETSLYRNSDILSNFNFGSFSQTSPTSPTSPSSGSGSAYRSEKRSHFLNPSSQVMQKRQRLAPRETSTQPMNYLFAPFPNQPAPLLGPIHTSTSADMEWNDELNRMAQGFDGLNFSGDDWFDPFMGYQGESSGM</sequence>